<evidence type="ECO:0008006" key="9">
    <source>
        <dbReference type="Google" id="ProtNLM"/>
    </source>
</evidence>
<keyword evidence="4 6" id="KW-0560">Oxidoreductase</keyword>
<dbReference type="SUPFAM" id="SSF48264">
    <property type="entry name" value="Cytochrome P450"/>
    <property type="match status" value="1"/>
</dbReference>
<keyword evidence="3 6" id="KW-0479">Metal-binding</keyword>
<dbReference type="STRING" id="1291518.A0A0D9P147"/>
<dbReference type="AlphaFoldDB" id="A0A0D9P147"/>
<dbReference type="PANTHER" id="PTHR24305:SF235">
    <property type="entry name" value="CYTOCHROME P450 MONOOXYGENASE APDB-RELATED"/>
    <property type="match status" value="1"/>
</dbReference>
<evidence type="ECO:0000256" key="3">
    <source>
        <dbReference type="ARBA" id="ARBA00022723"/>
    </source>
</evidence>
<evidence type="ECO:0000313" key="7">
    <source>
        <dbReference type="EMBL" id="KJK79803.1"/>
    </source>
</evidence>
<dbReference type="EMBL" id="KE384729">
    <property type="protein sequence ID" value="KJK79803.1"/>
    <property type="molecule type" value="Genomic_DNA"/>
</dbReference>
<dbReference type="Gene3D" id="1.10.630.10">
    <property type="entry name" value="Cytochrome P450"/>
    <property type="match status" value="1"/>
</dbReference>
<dbReference type="GO" id="GO:0005506">
    <property type="term" value="F:iron ion binding"/>
    <property type="evidence" value="ECO:0007669"/>
    <property type="project" value="InterPro"/>
</dbReference>
<dbReference type="PANTHER" id="PTHR24305">
    <property type="entry name" value="CYTOCHROME P450"/>
    <property type="match status" value="1"/>
</dbReference>
<dbReference type="Proteomes" id="UP000054544">
    <property type="component" value="Unassembled WGS sequence"/>
</dbReference>
<comment type="cofactor">
    <cofactor evidence="1">
        <name>heme</name>
        <dbReference type="ChEBI" id="CHEBI:30413"/>
    </cofactor>
</comment>
<gene>
    <name evidence="7" type="ORF">H634G_04042</name>
</gene>
<comment type="similarity">
    <text evidence="6">Belongs to the cytochrome P450 family.</text>
</comment>
<evidence type="ECO:0000256" key="5">
    <source>
        <dbReference type="ARBA" id="ARBA00023004"/>
    </source>
</evidence>
<dbReference type="GO" id="GO:0044550">
    <property type="term" value="P:secondary metabolite biosynthetic process"/>
    <property type="evidence" value="ECO:0007669"/>
    <property type="project" value="UniProtKB-ARBA"/>
</dbReference>
<evidence type="ECO:0000256" key="1">
    <source>
        <dbReference type="ARBA" id="ARBA00001971"/>
    </source>
</evidence>
<proteinExistence type="inferred from homology"/>
<accession>A0A0D9P147</accession>
<dbReference type="InterPro" id="IPR050121">
    <property type="entry name" value="Cytochrome_P450_monoxygenase"/>
</dbReference>
<name>A0A0D9P147_METAN</name>
<dbReference type="GO" id="GO:0020037">
    <property type="term" value="F:heme binding"/>
    <property type="evidence" value="ECO:0007669"/>
    <property type="project" value="InterPro"/>
</dbReference>
<sequence length="494" mass="56977">MLHHWSATLTSPWLPLATIALLVCLLSRQRVRVRVLSWVGQAVLPHSHPIRDSRGKPIQGPPWQWPDGQMVDKFLAARQCSLRWHRYGPVYRIWASAISELVITTPGDVKQFYSDGHQHRKAESSNAGWLFRQVLGQCVGLLNGRDWRRVRSHIEFPLSYRATMARLDEILHEAHDYLQGDFLQYADKSTQDASCLIVNPVHALQWYPFFHMASLFYGALDADERAELQRIGQLRGDLFRDAVQGGMVNRYGMLSRLLRTSASKKSDRFVREWHAFNVNMYRKHLRTKSDAPIGTIWAATEKNRVTSTEILHSMDEMLFANLDVTTHVLTWAVVLLAQHPSSQRELRREIRSYPGSEADYVNSRTTLLHNTLLETLRLRPVGDVVTDLYALHVRNPFWGGDGEDFRPLRFQSINPRELRYNLLTFGFGPRQCLGQHDAERTIKSLIFYLIKDYDISLRGDQMRNGDFKVDDKNWVALSDVDLELRSGTEEDMGV</sequence>
<keyword evidence="5 6" id="KW-0408">Iron</keyword>
<reference evidence="8" key="1">
    <citation type="journal article" date="2014" name="BMC Genomics">
        <title>The genome sequence of the biocontrol fungus Metarhizium anisopliae and comparative genomics of Metarhizium species.</title>
        <authorList>
            <person name="Pattemore J.A."/>
            <person name="Hane J.K."/>
            <person name="Williams A.H."/>
            <person name="Wilson B.A."/>
            <person name="Stodart B.J."/>
            <person name="Ash G.J."/>
        </authorList>
    </citation>
    <scope>NUCLEOTIDE SEQUENCE [LARGE SCALE GENOMIC DNA]</scope>
    <source>
        <strain evidence="8">BRIP 53293</strain>
    </source>
</reference>
<dbReference type="Pfam" id="PF00067">
    <property type="entry name" value="p450"/>
    <property type="match status" value="2"/>
</dbReference>
<dbReference type="InterPro" id="IPR001128">
    <property type="entry name" value="Cyt_P450"/>
</dbReference>
<dbReference type="InterPro" id="IPR017972">
    <property type="entry name" value="Cyt_P450_CS"/>
</dbReference>
<protein>
    <recommendedName>
        <fullName evidence="9">Cytochrome P450</fullName>
    </recommendedName>
</protein>
<evidence type="ECO:0000256" key="4">
    <source>
        <dbReference type="ARBA" id="ARBA00023002"/>
    </source>
</evidence>
<evidence type="ECO:0000256" key="2">
    <source>
        <dbReference type="ARBA" id="ARBA00022617"/>
    </source>
</evidence>
<dbReference type="GO" id="GO:0016705">
    <property type="term" value="F:oxidoreductase activity, acting on paired donors, with incorporation or reduction of molecular oxygen"/>
    <property type="evidence" value="ECO:0007669"/>
    <property type="project" value="InterPro"/>
</dbReference>
<evidence type="ECO:0000313" key="8">
    <source>
        <dbReference type="Proteomes" id="UP000054544"/>
    </source>
</evidence>
<organism evidence="7 8">
    <name type="scientific">Metarhizium anisopliae BRIP 53293</name>
    <dbReference type="NCBI Taxonomy" id="1291518"/>
    <lineage>
        <taxon>Eukaryota</taxon>
        <taxon>Fungi</taxon>
        <taxon>Dikarya</taxon>
        <taxon>Ascomycota</taxon>
        <taxon>Pezizomycotina</taxon>
        <taxon>Sordariomycetes</taxon>
        <taxon>Hypocreomycetidae</taxon>
        <taxon>Hypocreales</taxon>
        <taxon>Clavicipitaceae</taxon>
        <taxon>Metarhizium</taxon>
    </lineage>
</organism>
<keyword evidence="2 6" id="KW-0349">Heme</keyword>
<keyword evidence="8" id="KW-1185">Reference proteome</keyword>
<dbReference type="GO" id="GO:0004497">
    <property type="term" value="F:monooxygenase activity"/>
    <property type="evidence" value="ECO:0007669"/>
    <property type="project" value="UniProtKB-KW"/>
</dbReference>
<dbReference type="PROSITE" id="PS00086">
    <property type="entry name" value="CYTOCHROME_P450"/>
    <property type="match status" value="1"/>
</dbReference>
<dbReference type="PRINTS" id="PR00385">
    <property type="entry name" value="P450"/>
</dbReference>
<keyword evidence="6" id="KW-0503">Monooxygenase</keyword>
<evidence type="ECO:0000256" key="6">
    <source>
        <dbReference type="RuleBase" id="RU000461"/>
    </source>
</evidence>
<dbReference type="InterPro" id="IPR036396">
    <property type="entry name" value="Cyt_P450_sf"/>
</dbReference>